<evidence type="ECO:0000256" key="1">
    <source>
        <dbReference type="ARBA" id="ARBA00022884"/>
    </source>
</evidence>
<dbReference type="PANTHER" id="PTHR45880:SF1">
    <property type="entry name" value="RNA-BINDING MOTIF PROTEIN, X-LINKED 2"/>
    <property type="match status" value="1"/>
</dbReference>
<dbReference type="EMBL" id="KZ350232">
    <property type="protein sequence ID" value="PIO64095.1"/>
    <property type="molecule type" value="Genomic_DNA"/>
</dbReference>
<dbReference type="InterPro" id="IPR000504">
    <property type="entry name" value="RRM_dom"/>
</dbReference>
<dbReference type="GO" id="GO:0000398">
    <property type="term" value="P:mRNA splicing, via spliceosome"/>
    <property type="evidence" value="ECO:0007669"/>
    <property type="project" value="TreeGrafter"/>
</dbReference>
<dbReference type="Proteomes" id="UP000230423">
    <property type="component" value="Unassembled WGS sequence"/>
</dbReference>
<keyword evidence="1 2" id="KW-0694">RNA-binding</keyword>
<evidence type="ECO:0000259" key="4">
    <source>
        <dbReference type="PROSITE" id="PS50102"/>
    </source>
</evidence>
<dbReference type="Gene3D" id="3.30.70.330">
    <property type="match status" value="1"/>
</dbReference>
<name>A0A2G9U1N7_TELCI</name>
<evidence type="ECO:0000313" key="5">
    <source>
        <dbReference type="EMBL" id="PIO64095.1"/>
    </source>
</evidence>
<dbReference type="SUPFAM" id="SSF54928">
    <property type="entry name" value="RNA-binding domain, RBD"/>
    <property type="match status" value="1"/>
</dbReference>
<evidence type="ECO:0000256" key="3">
    <source>
        <dbReference type="SAM" id="MobiDB-lite"/>
    </source>
</evidence>
<dbReference type="AlphaFoldDB" id="A0A2G9U1N7"/>
<dbReference type="GO" id="GO:0005686">
    <property type="term" value="C:U2 snRNP"/>
    <property type="evidence" value="ECO:0007669"/>
    <property type="project" value="TreeGrafter"/>
</dbReference>
<sequence>MQKDTISLFDESSEKELSQMIRKSVVQSRNGKRFGEVIHINLLRHADTGKSRGFCFLCYQDQRSTILAVDNFNGITLLKRMIRVDHVEQYKVPKYKENADEETKRLWEEGCAPKPIQLTEADMKQSDEEEEEAVKTKILSLKDDELYGQNSHFNFGKKTEAAEEPTHNPRPDFEKADWRDIEIWKEIREREKAEQAPKKVDWKPEEHYVSSRYR</sequence>
<feature type="compositionally biased region" description="Basic and acidic residues" evidence="3">
    <location>
        <begin position="157"/>
        <end position="175"/>
    </location>
</feature>
<dbReference type="GO" id="GO:0071013">
    <property type="term" value="C:catalytic step 2 spliceosome"/>
    <property type="evidence" value="ECO:0007669"/>
    <property type="project" value="TreeGrafter"/>
</dbReference>
<feature type="domain" description="RRM" evidence="4">
    <location>
        <begin position="1"/>
        <end position="89"/>
    </location>
</feature>
<dbReference type="GO" id="GO:0003723">
    <property type="term" value="F:RNA binding"/>
    <property type="evidence" value="ECO:0007669"/>
    <property type="project" value="UniProtKB-UniRule"/>
</dbReference>
<dbReference type="InterPro" id="IPR012677">
    <property type="entry name" value="Nucleotide-bd_a/b_plait_sf"/>
</dbReference>
<dbReference type="SMART" id="SM00360">
    <property type="entry name" value="RRM"/>
    <property type="match status" value="1"/>
</dbReference>
<organism evidence="5 6">
    <name type="scientific">Teladorsagia circumcincta</name>
    <name type="common">Brown stomach worm</name>
    <name type="synonym">Ostertagia circumcincta</name>
    <dbReference type="NCBI Taxonomy" id="45464"/>
    <lineage>
        <taxon>Eukaryota</taxon>
        <taxon>Metazoa</taxon>
        <taxon>Ecdysozoa</taxon>
        <taxon>Nematoda</taxon>
        <taxon>Chromadorea</taxon>
        <taxon>Rhabditida</taxon>
        <taxon>Rhabditina</taxon>
        <taxon>Rhabditomorpha</taxon>
        <taxon>Strongyloidea</taxon>
        <taxon>Trichostrongylidae</taxon>
        <taxon>Teladorsagia</taxon>
    </lineage>
</organism>
<accession>A0A2G9U1N7</accession>
<feature type="region of interest" description="Disordered" evidence="3">
    <location>
        <begin position="155"/>
        <end position="175"/>
    </location>
</feature>
<dbReference type="InterPro" id="IPR035979">
    <property type="entry name" value="RBD_domain_sf"/>
</dbReference>
<evidence type="ECO:0000256" key="2">
    <source>
        <dbReference type="PROSITE-ProRule" id="PRU00176"/>
    </source>
</evidence>
<protein>
    <recommendedName>
        <fullName evidence="4">RRM domain-containing protein</fullName>
    </recommendedName>
</protein>
<gene>
    <name evidence="5" type="ORF">TELCIR_14287</name>
</gene>
<dbReference type="InterPro" id="IPR051847">
    <property type="entry name" value="RNA_proc/Spliceosome_comp"/>
</dbReference>
<evidence type="ECO:0000313" key="6">
    <source>
        <dbReference type="Proteomes" id="UP000230423"/>
    </source>
</evidence>
<feature type="region of interest" description="Disordered" evidence="3">
    <location>
        <begin position="190"/>
        <end position="214"/>
    </location>
</feature>
<proteinExistence type="predicted"/>
<dbReference type="GO" id="GO:0071011">
    <property type="term" value="C:precatalytic spliceosome"/>
    <property type="evidence" value="ECO:0007669"/>
    <property type="project" value="TreeGrafter"/>
</dbReference>
<dbReference type="PANTHER" id="PTHR45880">
    <property type="entry name" value="RNA-BINDING MOTIF PROTEIN, X-LINKED 2"/>
    <property type="match status" value="1"/>
</dbReference>
<reference evidence="5 6" key="1">
    <citation type="submission" date="2015-09" db="EMBL/GenBank/DDBJ databases">
        <title>Draft genome of the parasitic nematode Teladorsagia circumcincta isolate WARC Sus (inbred).</title>
        <authorList>
            <person name="Mitreva M."/>
        </authorList>
    </citation>
    <scope>NUCLEOTIDE SEQUENCE [LARGE SCALE GENOMIC DNA]</scope>
    <source>
        <strain evidence="5 6">S</strain>
    </source>
</reference>
<keyword evidence="6" id="KW-1185">Reference proteome</keyword>
<dbReference type="Pfam" id="PF00076">
    <property type="entry name" value="RRM_1"/>
    <property type="match status" value="1"/>
</dbReference>
<dbReference type="OrthoDB" id="5859025at2759"/>
<dbReference type="PROSITE" id="PS50102">
    <property type="entry name" value="RRM"/>
    <property type="match status" value="1"/>
</dbReference>